<reference evidence="2" key="1">
    <citation type="submission" date="2021-05" db="EMBL/GenBank/DDBJ databases">
        <title>Diversity, taxonomy and evolution of archaeal viruses of the class Caudoviricetes.</title>
        <authorList>
            <person name="Liu Y."/>
            <person name="Demina T.A."/>
            <person name="Roux S."/>
            <person name="Aiewsakun P."/>
            <person name="Kazlauskas D."/>
            <person name="Simmonds P."/>
            <person name="Prangishvili D."/>
            <person name="Oksanen H.M."/>
            <person name="Krupovic M."/>
        </authorList>
    </citation>
    <scope>NUCLEOTIDE SEQUENCE</scope>
    <source>
        <strain evidence="2">HRTV-27/27</strain>
    </source>
</reference>
<evidence type="ECO:0000256" key="1">
    <source>
        <dbReference type="SAM" id="MobiDB-lite"/>
    </source>
</evidence>
<organism evidence="2 3">
    <name type="scientific">Halorubrum tailed virus 27</name>
    <dbReference type="NCBI Taxonomy" id="2878008"/>
    <lineage>
        <taxon>Viruses</taxon>
        <taxon>Duplodnaviria</taxon>
        <taxon>Heunggongvirae</taxon>
        <taxon>Uroviricota</taxon>
        <taxon>Caudoviricetes</taxon>
        <taxon>Thumleimavirales</taxon>
        <taxon>Hafunaviridae</taxon>
        <taxon>Minorvirus</taxon>
        <taxon>Minorvirus thailandense</taxon>
        <taxon>Minorvirus HRTV27</taxon>
    </lineage>
</organism>
<evidence type="ECO:0000313" key="2">
    <source>
        <dbReference type="EMBL" id="UBF22763.1"/>
    </source>
</evidence>
<gene>
    <name evidence="2" type="ORF">HRTV-27_gp70</name>
</gene>
<dbReference type="EMBL" id="MZ334522">
    <property type="protein sequence ID" value="UBF22763.1"/>
    <property type="molecule type" value="Genomic_DNA"/>
</dbReference>
<proteinExistence type="predicted"/>
<protein>
    <submittedName>
        <fullName evidence="2">Uncharacterized protein</fullName>
    </submittedName>
</protein>
<evidence type="ECO:0000313" key="3">
    <source>
        <dbReference type="Proteomes" id="UP000827260"/>
    </source>
</evidence>
<dbReference type="Proteomes" id="UP000827260">
    <property type="component" value="Segment"/>
</dbReference>
<keyword evidence="3" id="KW-1185">Reference proteome</keyword>
<accession>A0AAE9BY58</accession>
<name>A0AAE9BY58_9CAUD</name>
<feature type="region of interest" description="Disordered" evidence="1">
    <location>
        <begin position="1"/>
        <end position="46"/>
    </location>
</feature>
<sequence length="67" mass="7292">MTAPHRRSLVGPERDRSAHGWGARPRWESNHTLTPPTPVEGHGHGAAIEDSKIFASAKTKSRTAVLI</sequence>